<feature type="site" description="Important for catalytic activity" evidence="7">
    <location>
        <position position="260"/>
    </location>
</feature>
<organism evidence="9 10">
    <name type="scientific">Isoptericola cucumis</name>
    <dbReference type="NCBI Taxonomy" id="1776856"/>
    <lineage>
        <taxon>Bacteria</taxon>
        <taxon>Bacillati</taxon>
        <taxon>Actinomycetota</taxon>
        <taxon>Actinomycetes</taxon>
        <taxon>Micrococcales</taxon>
        <taxon>Promicromonosporaceae</taxon>
        <taxon>Isoptericola</taxon>
    </lineage>
</organism>
<feature type="compositionally biased region" description="Basic residues" evidence="8">
    <location>
        <begin position="18"/>
        <end position="35"/>
    </location>
</feature>
<evidence type="ECO:0000256" key="5">
    <source>
        <dbReference type="ARBA" id="ARBA00023239"/>
    </source>
</evidence>
<evidence type="ECO:0000256" key="2">
    <source>
        <dbReference type="ARBA" id="ARBA00022692"/>
    </source>
</evidence>
<keyword evidence="6 7" id="KW-0961">Cell wall biogenesis/degradation</keyword>
<dbReference type="Proteomes" id="UP000632535">
    <property type="component" value="Unassembled WGS sequence"/>
</dbReference>
<dbReference type="EC" id="4.2.2.29" evidence="7"/>
<evidence type="ECO:0000256" key="3">
    <source>
        <dbReference type="ARBA" id="ARBA00022989"/>
    </source>
</evidence>
<dbReference type="EMBL" id="BMDG01000004">
    <property type="protein sequence ID" value="GGI07424.1"/>
    <property type="molecule type" value="Genomic_DNA"/>
</dbReference>
<comment type="subcellular location">
    <subcellularLocation>
        <location evidence="7">Cell membrane</location>
        <topology evidence="7">Single-pass membrane protein</topology>
    </subcellularLocation>
</comment>
<evidence type="ECO:0000313" key="9">
    <source>
        <dbReference type="EMBL" id="GGI07424.1"/>
    </source>
</evidence>
<keyword evidence="5 7" id="KW-0456">Lyase</keyword>
<sequence length="381" mass="40949">MTDLFEHQAQQQAAAPPTRRRSAATKRAAAKRRRRRQQRTAVVLVVVLGVVGAGGYLLWDRLDDMVGDLPFIGSQAEDYPGPGDAPVEVEIPEGATGAQMGAALVEADVVASTAAFNEAFGANPAAAGIQPGTYQLLTQMKASDAVAALVKNEKIQTDVTIPEGYSVDQIVERVGSVTTIPAEDLQAALKKPNSFGLPKQAGGNAEGWLFPKTYTVQPGDDATSLLTKMVEQTKTELSDLGVPKDAWHDTLTKASIVEKEAPDGYQGEVARVIQNRLDRGSPLGMDAIDAYGRGKPADQITVDEFNDSEFPYASREQIGLPPTPISNPGTASVEAVISPPQGEWMWYVTVNLDTGETKFTDSYSEFEQFKSEYQAWAAENS</sequence>
<evidence type="ECO:0000256" key="1">
    <source>
        <dbReference type="ARBA" id="ARBA00022475"/>
    </source>
</evidence>
<accession>A0ABQ2B6L0</accession>
<comment type="similarity">
    <text evidence="7">Belongs to the transglycosylase MltG family.</text>
</comment>
<dbReference type="HAMAP" id="MF_02065">
    <property type="entry name" value="MltG"/>
    <property type="match status" value="1"/>
</dbReference>
<feature type="region of interest" description="Disordered" evidence="8">
    <location>
        <begin position="1"/>
        <end position="35"/>
    </location>
</feature>
<evidence type="ECO:0000256" key="7">
    <source>
        <dbReference type="HAMAP-Rule" id="MF_02065"/>
    </source>
</evidence>
<evidence type="ECO:0000256" key="8">
    <source>
        <dbReference type="SAM" id="MobiDB-lite"/>
    </source>
</evidence>
<keyword evidence="1 7" id="KW-1003">Cell membrane</keyword>
<keyword evidence="10" id="KW-1185">Reference proteome</keyword>
<name>A0ABQ2B6L0_9MICO</name>
<feature type="compositionally biased region" description="Low complexity" evidence="8">
    <location>
        <begin position="8"/>
        <end position="17"/>
    </location>
</feature>
<keyword evidence="2 7" id="KW-0812">Transmembrane</keyword>
<evidence type="ECO:0000256" key="4">
    <source>
        <dbReference type="ARBA" id="ARBA00023136"/>
    </source>
</evidence>
<evidence type="ECO:0000256" key="6">
    <source>
        <dbReference type="ARBA" id="ARBA00023316"/>
    </source>
</evidence>
<keyword evidence="3 7" id="KW-1133">Transmembrane helix</keyword>
<dbReference type="PANTHER" id="PTHR30518:SF2">
    <property type="entry name" value="ENDOLYTIC MUREIN TRANSGLYCOSYLASE"/>
    <property type="match status" value="1"/>
</dbReference>
<feature type="transmembrane region" description="Helical" evidence="7">
    <location>
        <begin position="41"/>
        <end position="59"/>
    </location>
</feature>
<comment type="catalytic activity">
    <reaction evidence="7">
        <text>a peptidoglycan chain = a peptidoglycan chain with N-acetyl-1,6-anhydromuramyl-[peptide] at the reducing end + a peptidoglycan chain with N-acetylglucosamine at the non-reducing end.</text>
        <dbReference type="EC" id="4.2.2.29"/>
    </reaction>
</comment>
<gene>
    <name evidence="7" type="primary">mltG</name>
    <name evidence="9" type="ORF">GCM10007368_16100</name>
</gene>
<dbReference type="PANTHER" id="PTHR30518">
    <property type="entry name" value="ENDOLYTIC MUREIN TRANSGLYCOSYLASE"/>
    <property type="match status" value="1"/>
</dbReference>
<comment type="caution">
    <text evidence="9">The sequence shown here is derived from an EMBL/GenBank/DDBJ whole genome shotgun (WGS) entry which is preliminary data.</text>
</comment>
<dbReference type="Pfam" id="PF02618">
    <property type="entry name" value="YceG"/>
    <property type="match status" value="1"/>
</dbReference>
<evidence type="ECO:0000313" key="10">
    <source>
        <dbReference type="Proteomes" id="UP000632535"/>
    </source>
</evidence>
<dbReference type="InterPro" id="IPR003770">
    <property type="entry name" value="MLTG-like"/>
</dbReference>
<dbReference type="RefSeq" id="WP_188523124.1">
    <property type="nucleotide sequence ID" value="NZ_BMDG01000004.1"/>
</dbReference>
<comment type="function">
    <text evidence="7">Functions as a peptidoglycan terminase that cleaves nascent peptidoglycan strands endolytically to terminate their elongation.</text>
</comment>
<protein>
    <recommendedName>
        <fullName evidence="7">Endolytic murein transglycosylase</fullName>
        <ecNumber evidence="7">4.2.2.29</ecNumber>
    </recommendedName>
    <alternativeName>
        <fullName evidence="7">Peptidoglycan lytic transglycosylase</fullName>
    </alternativeName>
    <alternativeName>
        <fullName evidence="7">Peptidoglycan polymerization terminase</fullName>
    </alternativeName>
</protein>
<proteinExistence type="inferred from homology"/>
<keyword evidence="4 7" id="KW-0472">Membrane</keyword>
<dbReference type="NCBIfam" id="TIGR00247">
    <property type="entry name" value="endolytic transglycosylase MltG"/>
    <property type="match status" value="1"/>
</dbReference>
<dbReference type="Gene3D" id="3.30.1490.480">
    <property type="entry name" value="Endolytic murein transglycosylase"/>
    <property type="match status" value="1"/>
</dbReference>
<reference evidence="10" key="1">
    <citation type="journal article" date="2019" name="Int. J. Syst. Evol. Microbiol.">
        <title>The Global Catalogue of Microorganisms (GCM) 10K type strain sequencing project: providing services to taxonomists for standard genome sequencing and annotation.</title>
        <authorList>
            <consortium name="The Broad Institute Genomics Platform"/>
            <consortium name="The Broad Institute Genome Sequencing Center for Infectious Disease"/>
            <person name="Wu L."/>
            <person name="Ma J."/>
        </authorList>
    </citation>
    <scope>NUCLEOTIDE SEQUENCE [LARGE SCALE GENOMIC DNA]</scope>
    <source>
        <strain evidence="10">CCM 8653</strain>
    </source>
</reference>